<accession>A0A6A5VN66</accession>
<dbReference type="EMBL" id="ML976661">
    <property type="protein sequence ID" value="KAF1978020.1"/>
    <property type="molecule type" value="Genomic_DNA"/>
</dbReference>
<sequence length="88" mass="9517">MAALRNNQLQDGGRRRAPDAVVYACIVDFNGDPVTPGQAAPVLRRTASGHLFIPPATAHSYNQVGFDGEDCGVHVLRRKRRFGDGTRG</sequence>
<keyword evidence="2" id="KW-1185">Reference proteome</keyword>
<dbReference type="OrthoDB" id="10577624at2759"/>
<organism evidence="1 2">
    <name type="scientific">Bimuria novae-zelandiae CBS 107.79</name>
    <dbReference type="NCBI Taxonomy" id="1447943"/>
    <lineage>
        <taxon>Eukaryota</taxon>
        <taxon>Fungi</taxon>
        <taxon>Dikarya</taxon>
        <taxon>Ascomycota</taxon>
        <taxon>Pezizomycotina</taxon>
        <taxon>Dothideomycetes</taxon>
        <taxon>Pleosporomycetidae</taxon>
        <taxon>Pleosporales</taxon>
        <taxon>Massarineae</taxon>
        <taxon>Didymosphaeriaceae</taxon>
        <taxon>Bimuria</taxon>
    </lineage>
</organism>
<evidence type="ECO:0000313" key="2">
    <source>
        <dbReference type="Proteomes" id="UP000800036"/>
    </source>
</evidence>
<protein>
    <submittedName>
        <fullName evidence="1">Uncharacterized protein</fullName>
    </submittedName>
</protein>
<evidence type="ECO:0000313" key="1">
    <source>
        <dbReference type="EMBL" id="KAF1978020.1"/>
    </source>
</evidence>
<reference evidence="1" key="1">
    <citation type="journal article" date="2020" name="Stud. Mycol.">
        <title>101 Dothideomycetes genomes: a test case for predicting lifestyles and emergence of pathogens.</title>
        <authorList>
            <person name="Haridas S."/>
            <person name="Albert R."/>
            <person name="Binder M."/>
            <person name="Bloem J."/>
            <person name="Labutti K."/>
            <person name="Salamov A."/>
            <person name="Andreopoulos B."/>
            <person name="Baker S."/>
            <person name="Barry K."/>
            <person name="Bills G."/>
            <person name="Bluhm B."/>
            <person name="Cannon C."/>
            <person name="Castanera R."/>
            <person name="Culley D."/>
            <person name="Daum C."/>
            <person name="Ezra D."/>
            <person name="Gonzalez J."/>
            <person name="Henrissat B."/>
            <person name="Kuo A."/>
            <person name="Liang C."/>
            <person name="Lipzen A."/>
            <person name="Lutzoni F."/>
            <person name="Magnuson J."/>
            <person name="Mondo S."/>
            <person name="Nolan M."/>
            <person name="Ohm R."/>
            <person name="Pangilinan J."/>
            <person name="Park H.-J."/>
            <person name="Ramirez L."/>
            <person name="Alfaro M."/>
            <person name="Sun H."/>
            <person name="Tritt A."/>
            <person name="Yoshinaga Y."/>
            <person name="Zwiers L.-H."/>
            <person name="Turgeon B."/>
            <person name="Goodwin S."/>
            <person name="Spatafora J."/>
            <person name="Crous P."/>
            <person name="Grigoriev I."/>
        </authorList>
    </citation>
    <scope>NUCLEOTIDE SEQUENCE</scope>
    <source>
        <strain evidence="1">CBS 107.79</strain>
    </source>
</reference>
<dbReference type="Proteomes" id="UP000800036">
    <property type="component" value="Unassembled WGS sequence"/>
</dbReference>
<gene>
    <name evidence="1" type="ORF">BU23DRAFT_550140</name>
</gene>
<name>A0A6A5VN66_9PLEO</name>
<dbReference type="AlphaFoldDB" id="A0A6A5VN66"/>
<proteinExistence type="predicted"/>